<dbReference type="Pfam" id="PF13202">
    <property type="entry name" value="EF-hand_5"/>
    <property type="match status" value="1"/>
</dbReference>
<reference evidence="7" key="2">
    <citation type="submission" date="2025-08" db="UniProtKB">
        <authorList>
            <consortium name="Ensembl"/>
        </authorList>
    </citation>
    <scope>IDENTIFICATION</scope>
</reference>
<dbReference type="FunFam" id="1.10.238.10:FF:000052">
    <property type="entry name" value="Guanylate cyclase activator 1A"/>
    <property type="match status" value="1"/>
</dbReference>
<dbReference type="GO" id="GO:0005509">
    <property type="term" value="F:calcium ion binding"/>
    <property type="evidence" value="ECO:0007669"/>
    <property type="project" value="InterPro"/>
</dbReference>
<dbReference type="InterPro" id="IPR002048">
    <property type="entry name" value="EF_hand_dom"/>
</dbReference>
<keyword evidence="8" id="KW-1185">Reference proteome</keyword>
<name>A0A096MS99_PAPAN</name>
<gene>
    <name evidence="7" type="primary">GUCA1C</name>
</gene>
<feature type="domain" description="EF-hand" evidence="6">
    <location>
        <begin position="88"/>
        <end position="123"/>
    </location>
</feature>
<dbReference type="GO" id="GO:0008048">
    <property type="term" value="F:calcium sensitive guanylate cyclase activator activity"/>
    <property type="evidence" value="ECO:0007669"/>
    <property type="project" value="TreeGrafter"/>
</dbReference>
<dbReference type="Gene3D" id="1.10.238.10">
    <property type="entry name" value="EF-hand"/>
    <property type="match status" value="2"/>
</dbReference>
<keyword evidence="4" id="KW-0106">Calcium</keyword>
<dbReference type="PRINTS" id="PR00450">
    <property type="entry name" value="RECOVERIN"/>
</dbReference>
<dbReference type="AlphaFoldDB" id="A0A096MS99"/>
<accession>A0A096MS99</accession>
<dbReference type="SMART" id="SM00054">
    <property type="entry name" value="EFh"/>
    <property type="match status" value="3"/>
</dbReference>
<dbReference type="PANTHER" id="PTHR23055:SF80">
    <property type="entry name" value="GUANYLYL CYCLASE-ACTIVATING PROTEIN 3"/>
    <property type="match status" value="1"/>
</dbReference>
<dbReference type="Bgee" id="ENSPANG00000006051">
    <property type="expression patterns" value="Expressed in pineal body and 9 other cell types or tissues"/>
</dbReference>
<dbReference type="eggNOG" id="KOG0044">
    <property type="taxonomic scope" value="Eukaryota"/>
</dbReference>
<feature type="domain" description="EF-hand" evidence="6">
    <location>
        <begin position="130"/>
        <end position="165"/>
    </location>
</feature>
<sequence length="211" mass="23861">MGNGKSIAGDQRAVPTQGTHVWYRTFMTEYPSGLQTLHEFKTLLGLQGLNQKANKHVDQVYNTFDTNKDGFIDFLEFIAAVNLIVQEKMEQKLKWYFKLYDVDGNGSIDKNELLDMFVAVQALNGQQTLSPEEFTNLVFRKIDINNDGELTLEEFINGIAKDQDLLEIVYKSFDLSNVLRVICNGKQPDIEIDSSKSPDKAGLGKVKMKSL</sequence>
<reference evidence="7" key="3">
    <citation type="submission" date="2025-09" db="UniProtKB">
        <authorList>
            <consortium name="Ensembl"/>
        </authorList>
    </citation>
    <scope>IDENTIFICATION</scope>
</reference>
<dbReference type="STRING" id="9555.ENSPANP00000002660"/>
<dbReference type="InterPro" id="IPR011992">
    <property type="entry name" value="EF-hand-dom_pair"/>
</dbReference>
<dbReference type="RefSeq" id="XP_031518846.1">
    <property type="nucleotide sequence ID" value="XM_031662986.1"/>
</dbReference>
<evidence type="ECO:0000313" key="7">
    <source>
        <dbReference type="Ensembl" id="ENSPANP00000002660.3"/>
    </source>
</evidence>
<evidence type="ECO:0000256" key="5">
    <source>
        <dbReference type="ARBA" id="ARBA00023288"/>
    </source>
</evidence>
<dbReference type="GeneTree" id="ENSGT00940000162847"/>
<dbReference type="InterPro" id="IPR018247">
    <property type="entry name" value="EF_Hand_1_Ca_BS"/>
</dbReference>
<dbReference type="InterPro" id="IPR028846">
    <property type="entry name" value="Recoverin"/>
</dbReference>
<dbReference type="Ensembl" id="ENSPANT00000014058.3">
    <property type="protein sequence ID" value="ENSPANP00000002660.3"/>
    <property type="gene ID" value="ENSPANG00000006051.3"/>
</dbReference>
<dbReference type="SUPFAM" id="SSF47473">
    <property type="entry name" value="EF-hand"/>
    <property type="match status" value="1"/>
</dbReference>
<evidence type="ECO:0000313" key="8">
    <source>
        <dbReference type="Proteomes" id="UP000028761"/>
    </source>
</evidence>
<dbReference type="KEGG" id="panu:101021691"/>
<dbReference type="CDD" id="cd00051">
    <property type="entry name" value="EFh"/>
    <property type="match status" value="2"/>
</dbReference>
<dbReference type="OMA" id="MHHYYSK"/>
<proteinExistence type="predicted"/>
<evidence type="ECO:0000256" key="1">
    <source>
        <dbReference type="ARBA" id="ARBA00022707"/>
    </source>
</evidence>
<dbReference type="HOGENOM" id="CLU_072366_4_1_1"/>
<dbReference type="PROSITE" id="PS00018">
    <property type="entry name" value="EF_HAND_1"/>
    <property type="match status" value="3"/>
</dbReference>
<dbReference type="Proteomes" id="UP000028761">
    <property type="component" value="Chromosome 2"/>
</dbReference>
<keyword evidence="3" id="KW-0677">Repeat</keyword>
<dbReference type="PROSITE" id="PS50222">
    <property type="entry name" value="EF_HAND_2"/>
    <property type="match status" value="3"/>
</dbReference>
<protein>
    <submittedName>
        <fullName evidence="7">Guanylate cyclase activator 1C</fullName>
    </submittedName>
</protein>
<dbReference type="Pfam" id="PF13499">
    <property type="entry name" value="EF-hand_7"/>
    <property type="match status" value="1"/>
</dbReference>
<evidence type="ECO:0000259" key="6">
    <source>
        <dbReference type="PROSITE" id="PS50222"/>
    </source>
</evidence>
<keyword evidence="2" id="KW-0479">Metal-binding</keyword>
<keyword evidence="1" id="KW-0519">Myristate</keyword>
<evidence type="ECO:0000256" key="3">
    <source>
        <dbReference type="ARBA" id="ARBA00022737"/>
    </source>
</evidence>
<dbReference type="PANTHER" id="PTHR23055">
    <property type="entry name" value="CALCIUM BINDING PROTEINS"/>
    <property type="match status" value="1"/>
</dbReference>
<organism evidence="7 8">
    <name type="scientific">Papio anubis</name>
    <name type="common">Olive baboon</name>
    <dbReference type="NCBI Taxonomy" id="9555"/>
    <lineage>
        <taxon>Eukaryota</taxon>
        <taxon>Metazoa</taxon>
        <taxon>Chordata</taxon>
        <taxon>Craniata</taxon>
        <taxon>Vertebrata</taxon>
        <taxon>Euteleostomi</taxon>
        <taxon>Mammalia</taxon>
        <taxon>Eutheria</taxon>
        <taxon>Euarchontoglires</taxon>
        <taxon>Primates</taxon>
        <taxon>Haplorrhini</taxon>
        <taxon>Catarrhini</taxon>
        <taxon>Cercopithecidae</taxon>
        <taxon>Cercopithecinae</taxon>
        <taxon>Papio</taxon>
    </lineage>
</organism>
<feature type="domain" description="EF-hand" evidence="6">
    <location>
        <begin position="52"/>
        <end position="87"/>
    </location>
</feature>
<dbReference type="CTD" id="9626"/>
<dbReference type="GO" id="GO:0097381">
    <property type="term" value="C:photoreceptor disc membrane"/>
    <property type="evidence" value="ECO:0007669"/>
    <property type="project" value="UniProtKB-ARBA"/>
</dbReference>
<keyword evidence="5" id="KW-0449">Lipoprotein</keyword>
<evidence type="ECO:0000256" key="4">
    <source>
        <dbReference type="ARBA" id="ARBA00022837"/>
    </source>
</evidence>
<dbReference type="GeneID" id="101021691"/>
<evidence type="ECO:0000256" key="2">
    <source>
        <dbReference type="ARBA" id="ARBA00022723"/>
    </source>
</evidence>
<reference evidence="7 8" key="1">
    <citation type="submission" date="2012-03" db="EMBL/GenBank/DDBJ databases">
        <title>Whole Genome Assembly of Papio anubis.</title>
        <authorList>
            <person name="Liu Y.L."/>
            <person name="Abraham K.A."/>
            <person name="Akbar H.A."/>
            <person name="Ali S.A."/>
            <person name="Anosike U.A."/>
            <person name="Aqrawi P.A."/>
            <person name="Arias F.A."/>
            <person name="Attaway T.A."/>
            <person name="Awwad R.A."/>
            <person name="Babu C.B."/>
            <person name="Bandaranaike D.B."/>
            <person name="Battles P.B."/>
            <person name="Bell A.B."/>
            <person name="Beltran B.B."/>
            <person name="Berhane-Mersha D.B."/>
            <person name="Bess C.B."/>
            <person name="Bickham C.B."/>
            <person name="Bolden T.B."/>
            <person name="Carter K.C."/>
            <person name="Chau D.C."/>
            <person name="Chavez A.C."/>
            <person name="Clerc-Blankenburg K.C."/>
            <person name="Coyle M.C."/>
            <person name="Dao M.D."/>
            <person name="Davila M.L.D."/>
            <person name="Davy-Carroll L.D."/>
            <person name="Denson S.D."/>
            <person name="Dinh H.D."/>
            <person name="Fernandez S.F."/>
            <person name="Fernando P.F."/>
            <person name="Forbes L.F."/>
            <person name="Francis C.F."/>
            <person name="Francisco L.F."/>
            <person name="Fu Q.F."/>
            <person name="Garcia-Iii R.G."/>
            <person name="Garrett T.G."/>
            <person name="Gross S.G."/>
            <person name="Gubbala S.G."/>
            <person name="Hirani K.H."/>
            <person name="Hogues M.H."/>
            <person name="Hollins B.H."/>
            <person name="Jackson L.J."/>
            <person name="Javaid M.J."/>
            <person name="Jhangiani S.J."/>
            <person name="Johnson A.J."/>
            <person name="Johnson B.J."/>
            <person name="Jones J.J."/>
            <person name="Joshi V.J."/>
            <person name="Kalu J.K."/>
            <person name="Khan N.K."/>
            <person name="Korchina V.K."/>
            <person name="Kovar C.K."/>
            <person name="Lago L.L."/>
            <person name="Lara F.L."/>
            <person name="Le T.-K.L."/>
            <person name="Lee S.L."/>
            <person name="Legall-Iii F.L."/>
            <person name="Lemon S.L."/>
            <person name="Liu J.L."/>
            <person name="Liu Y.-S.L."/>
            <person name="Liyanage D.L."/>
            <person name="Lopez J.L."/>
            <person name="Lorensuhewa L.L."/>
            <person name="Mata R.M."/>
            <person name="Mathew T.M."/>
            <person name="Mercado C.M."/>
            <person name="Mercado I.M."/>
            <person name="Morales K.M."/>
            <person name="Morgan M.M."/>
            <person name="Munidasa M.M."/>
            <person name="Ngo D.N."/>
            <person name="Nguyen L.N."/>
            <person name="Nguyen T.N."/>
            <person name="Nguyen N.N."/>
            <person name="Obregon M.O."/>
            <person name="Okwuonu G.O."/>
            <person name="Ongeri F.O."/>
            <person name="Onwere C.O."/>
            <person name="Osifeso I.O."/>
            <person name="Parra A.P."/>
            <person name="Patil S.P."/>
            <person name="Perez A.P."/>
            <person name="Perez Y.P."/>
            <person name="Pham C.P."/>
            <person name="Pu L.-L.P."/>
            <person name="Puazo M.P."/>
            <person name="Quiroz J.Q."/>
            <person name="Rouhana J.R."/>
            <person name="Ruiz M.R."/>
            <person name="Ruiz S.-J.R."/>
            <person name="Saada N.S."/>
            <person name="Santibanez J.S."/>
            <person name="Scheel M.S."/>
            <person name="Schneider B.S."/>
            <person name="Simmons D.S."/>
            <person name="Sisson I.S."/>
            <person name="Tang L.-Y.T."/>
            <person name="Thornton R.T."/>
            <person name="Tisius J.T."/>
            <person name="Toledanes G.T."/>
            <person name="Trejos Z.T."/>
            <person name="Usmani K.U."/>
            <person name="Varghese R.V."/>
            <person name="Vattathil S.V."/>
            <person name="Vee V.V."/>
            <person name="Walker D.W."/>
            <person name="Weissenberger G.W."/>
            <person name="White C.W."/>
            <person name="Williams A.W."/>
            <person name="Woodworth J.W."/>
            <person name="Wright R.W."/>
            <person name="Zhu Y.Z."/>
            <person name="Han Y.H."/>
            <person name="Newsham I.N."/>
            <person name="Nazareth L.N."/>
            <person name="Worley K.W."/>
            <person name="Muzny D.M."/>
            <person name="Rogers J.R."/>
            <person name="Gibbs R.G."/>
        </authorList>
    </citation>
    <scope>NUCLEOTIDE SEQUENCE [LARGE SCALE GENOMIC DNA]</scope>
</reference>